<dbReference type="AlphaFoldDB" id="A0A7W9U5I8"/>
<gene>
    <name evidence="2" type="ORF">F4827_006214</name>
</gene>
<proteinExistence type="predicted"/>
<reference evidence="2 3" key="1">
    <citation type="submission" date="2020-08" db="EMBL/GenBank/DDBJ databases">
        <title>Above-ground endophytic microbial communities from plants in different locations in the United States.</title>
        <authorList>
            <person name="Frank C."/>
        </authorList>
    </citation>
    <scope>NUCLEOTIDE SEQUENCE [LARGE SCALE GENOMIC DNA]</scope>
    <source>
        <strain evidence="2 3">WP4_2_2</strain>
    </source>
</reference>
<dbReference type="NCBIfam" id="NF041023">
    <property type="entry name" value="PP0621_fam"/>
    <property type="match status" value="1"/>
</dbReference>
<evidence type="ECO:0000313" key="2">
    <source>
        <dbReference type="EMBL" id="MBB6106340.1"/>
    </source>
</evidence>
<evidence type="ECO:0008006" key="4">
    <source>
        <dbReference type="Google" id="ProtNLM"/>
    </source>
</evidence>
<dbReference type="RefSeq" id="WP_183731501.1">
    <property type="nucleotide sequence ID" value="NZ_JACHBW010000025.1"/>
</dbReference>
<name>A0A7W9U5I8_9BURK</name>
<feature type="region of interest" description="Disordered" evidence="1">
    <location>
        <begin position="23"/>
        <end position="62"/>
    </location>
</feature>
<sequence>MRQILLLILLFFVGQWFVKTLRRAQPQARPGADPRQQGQGASRANGDAQSASGAGNSTGSGGALAEPMVRCAECGVHAPRSDSVSVGTQHFCSSAHARAYDARKTRQDRPAR</sequence>
<keyword evidence="3" id="KW-1185">Reference proteome</keyword>
<dbReference type="Proteomes" id="UP000571554">
    <property type="component" value="Unassembled WGS sequence"/>
</dbReference>
<dbReference type="EMBL" id="JACHBW010000025">
    <property type="protein sequence ID" value="MBB6106340.1"/>
    <property type="molecule type" value="Genomic_DNA"/>
</dbReference>
<protein>
    <recommendedName>
        <fullName evidence="4">Deaminase</fullName>
    </recommendedName>
</protein>
<comment type="caution">
    <text evidence="2">The sequence shown here is derived from an EMBL/GenBank/DDBJ whole genome shotgun (WGS) entry which is preliminary data.</text>
</comment>
<organism evidence="2 3">
    <name type="scientific">Paraburkholderia bannensis</name>
    <dbReference type="NCBI Taxonomy" id="765414"/>
    <lineage>
        <taxon>Bacteria</taxon>
        <taxon>Pseudomonadati</taxon>
        <taxon>Pseudomonadota</taxon>
        <taxon>Betaproteobacteria</taxon>
        <taxon>Burkholderiales</taxon>
        <taxon>Burkholderiaceae</taxon>
        <taxon>Paraburkholderia</taxon>
    </lineage>
</organism>
<dbReference type="InterPro" id="IPR049708">
    <property type="entry name" value="PP0621-like"/>
</dbReference>
<accession>A0A7W9U5I8</accession>
<evidence type="ECO:0000256" key="1">
    <source>
        <dbReference type="SAM" id="MobiDB-lite"/>
    </source>
</evidence>
<evidence type="ECO:0000313" key="3">
    <source>
        <dbReference type="Proteomes" id="UP000571554"/>
    </source>
</evidence>